<protein>
    <submittedName>
        <fullName evidence="1">Uncharacterized protein</fullName>
    </submittedName>
</protein>
<gene>
    <name evidence="1" type="ORF">LCGC14_0636040</name>
</gene>
<accession>A0A0F9TLZ7</accession>
<proteinExistence type="predicted"/>
<evidence type="ECO:0000313" key="1">
    <source>
        <dbReference type="EMBL" id="KKN50106.1"/>
    </source>
</evidence>
<sequence>MDQEDCKHIAGYYQDQHGTRRCSFCDKPIEDQTFDDFKRY</sequence>
<reference evidence="1" key="1">
    <citation type="journal article" date="2015" name="Nature">
        <title>Complex archaea that bridge the gap between prokaryotes and eukaryotes.</title>
        <authorList>
            <person name="Spang A."/>
            <person name="Saw J.H."/>
            <person name="Jorgensen S.L."/>
            <person name="Zaremba-Niedzwiedzka K."/>
            <person name="Martijn J."/>
            <person name="Lind A.E."/>
            <person name="van Eijk R."/>
            <person name="Schleper C."/>
            <person name="Guy L."/>
            <person name="Ettema T.J."/>
        </authorList>
    </citation>
    <scope>NUCLEOTIDE SEQUENCE</scope>
</reference>
<dbReference type="EMBL" id="LAZR01001133">
    <property type="protein sequence ID" value="KKN50106.1"/>
    <property type="molecule type" value="Genomic_DNA"/>
</dbReference>
<comment type="caution">
    <text evidence="1">The sequence shown here is derived from an EMBL/GenBank/DDBJ whole genome shotgun (WGS) entry which is preliminary data.</text>
</comment>
<dbReference type="AlphaFoldDB" id="A0A0F9TLZ7"/>
<organism evidence="1">
    <name type="scientific">marine sediment metagenome</name>
    <dbReference type="NCBI Taxonomy" id="412755"/>
    <lineage>
        <taxon>unclassified sequences</taxon>
        <taxon>metagenomes</taxon>
        <taxon>ecological metagenomes</taxon>
    </lineage>
</organism>
<name>A0A0F9TLZ7_9ZZZZ</name>